<dbReference type="Pfam" id="PF03205">
    <property type="entry name" value="MobB"/>
    <property type="match status" value="1"/>
</dbReference>
<dbReference type="PANTHER" id="PTHR40072:SF1">
    <property type="entry name" value="MOLYBDOPTERIN-GUANINE DINUCLEOTIDE BIOSYNTHESIS ADAPTER PROTEIN"/>
    <property type="match status" value="1"/>
</dbReference>
<evidence type="ECO:0000313" key="2">
    <source>
        <dbReference type="EMBL" id="AWR94721.1"/>
    </source>
</evidence>
<dbReference type="GeneID" id="36832302"/>
<dbReference type="SUPFAM" id="SSF52540">
    <property type="entry name" value="P-loop containing nucleoside triphosphate hydrolases"/>
    <property type="match status" value="1"/>
</dbReference>
<proteinExistence type="predicted"/>
<dbReference type="GO" id="GO:0005525">
    <property type="term" value="F:GTP binding"/>
    <property type="evidence" value="ECO:0007669"/>
    <property type="project" value="InterPro"/>
</dbReference>
<protein>
    <submittedName>
        <fullName evidence="2">Molybdopterin-guanine dinucleotide biosynthesis protein B</fullName>
    </submittedName>
</protein>
<dbReference type="GO" id="GO:0006777">
    <property type="term" value="P:Mo-molybdopterin cofactor biosynthetic process"/>
    <property type="evidence" value="ECO:0007669"/>
    <property type="project" value="InterPro"/>
</dbReference>
<dbReference type="Proteomes" id="UP000248044">
    <property type="component" value="Chromosome"/>
</dbReference>
<dbReference type="InterPro" id="IPR052539">
    <property type="entry name" value="MGD_biosynthesis_adapter"/>
</dbReference>
<reference evidence="2 3" key="1">
    <citation type="submission" date="2018-05" db="EMBL/GenBank/DDBJ databases">
        <title>Complete Genome Sequences of Extremely Thermoacidophilic, Metal-Mobilizing Type-Strain Members of the Archaeal Family Sulfolobaceae: Acidianus brierleyi DSM-1651T, Acidianus sulfidivorans DSM-18786T, Metallosphaera hakonensis DSM-7519T, and Metallosphaera prunae DSM-10039T.</title>
        <authorList>
            <person name="Counts J.A."/>
            <person name="Kelly R.M."/>
        </authorList>
    </citation>
    <scope>NUCLEOTIDE SEQUENCE [LARGE SCALE GENOMIC DNA]</scope>
    <source>
        <strain evidence="2 3">DSM 1651</strain>
    </source>
</reference>
<keyword evidence="3" id="KW-1185">Reference proteome</keyword>
<dbReference type="InterPro" id="IPR004435">
    <property type="entry name" value="MobB_dom"/>
</dbReference>
<dbReference type="KEGG" id="abri:DFR85_09060"/>
<dbReference type="PANTHER" id="PTHR40072">
    <property type="entry name" value="MOLYBDOPTERIN-GUANINE DINUCLEOTIDE BIOSYNTHESIS ADAPTER PROTEIN-RELATED"/>
    <property type="match status" value="1"/>
</dbReference>
<name>A0A2U9IFB0_9CREN</name>
<dbReference type="InterPro" id="IPR027417">
    <property type="entry name" value="P-loop_NTPase"/>
</dbReference>
<feature type="domain" description="Molybdopterin-guanine dinucleotide biosynthesis protein B (MobB)" evidence="1">
    <location>
        <begin position="4"/>
        <end position="107"/>
    </location>
</feature>
<sequence length="162" mass="18386">MVCVFQVFGKKDSGKTTAIEIAIKKLVSNGYYVAAIKHSHHIINSENKDTMKFEKAGAKIVIFHSNDCALFFECSNYDYINLIPADVILIEGFKNINIGKKIEIRNVNEAEYIANQIVEDAKECKKEVKMEINGKIAERSFQNLAIFNLLRSLKVKEVKIID</sequence>
<evidence type="ECO:0000259" key="1">
    <source>
        <dbReference type="Pfam" id="PF03205"/>
    </source>
</evidence>
<dbReference type="Gene3D" id="3.40.50.300">
    <property type="entry name" value="P-loop containing nucleotide triphosphate hydrolases"/>
    <property type="match status" value="1"/>
</dbReference>
<dbReference type="NCBIfam" id="TIGR00176">
    <property type="entry name" value="mobB"/>
    <property type="match status" value="1"/>
</dbReference>
<organism evidence="2 3">
    <name type="scientific">Acidianus brierleyi</name>
    <dbReference type="NCBI Taxonomy" id="41673"/>
    <lineage>
        <taxon>Archaea</taxon>
        <taxon>Thermoproteota</taxon>
        <taxon>Thermoprotei</taxon>
        <taxon>Sulfolobales</taxon>
        <taxon>Sulfolobaceae</taxon>
        <taxon>Acidianus</taxon>
    </lineage>
</organism>
<accession>A0A2U9IFB0</accession>
<dbReference type="EMBL" id="CP029289">
    <property type="protein sequence ID" value="AWR94721.1"/>
    <property type="molecule type" value="Genomic_DNA"/>
</dbReference>
<dbReference type="RefSeq" id="WP_110270602.1">
    <property type="nucleotide sequence ID" value="NZ_CP029289.2"/>
</dbReference>
<gene>
    <name evidence="2" type="primary">mobB</name>
    <name evidence="2" type="ORF">DFR85_09060</name>
</gene>
<evidence type="ECO:0000313" key="3">
    <source>
        <dbReference type="Proteomes" id="UP000248044"/>
    </source>
</evidence>
<dbReference type="OrthoDB" id="9014at2157"/>
<dbReference type="AlphaFoldDB" id="A0A2U9IFB0"/>